<proteinExistence type="predicted"/>
<dbReference type="EMBL" id="JAWDGP010000919">
    <property type="protein sequence ID" value="KAK3796139.1"/>
    <property type="molecule type" value="Genomic_DNA"/>
</dbReference>
<gene>
    <name evidence="1" type="ORF">RRG08_018141</name>
</gene>
<dbReference type="AlphaFoldDB" id="A0AAE1E6G3"/>
<accession>A0AAE1E6G3</accession>
<protein>
    <submittedName>
        <fullName evidence="1">Uncharacterized protein</fullName>
    </submittedName>
</protein>
<reference evidence="1" key="1">
    <citation type="journal article" date="2023" name="G3 (Bethesda)">
        <title>A reference genome for the long-term kleptoplast-retaining sea slug Elysia crispata morphotype clarki.</title>
        <authorList>
            <person name="Eastman K.E."/>
            <person name="Pendleton A.L."/>
            <person name="Shaikh M.A."/>
            <person name="Suttiyut T."/>
            <person name="Ogas R."/>
            <person name="Tomko P."/>
            <person name="Gavelis G."/>
            <person name="Widhalm J.R."/>
            <person name="Wisecaver J.H."/>
        </authorList>
    </citation>
    <scope>NUCLEOTIDE SEQUENCE</scope>
    <source>
        <strain evidence="1">ECLA1</strain>
    </source>
</reference>
<evidence type="ECO:0000313" key="2">
    <source>
        <dbReference type="Proteomes" id="UP001283361"/>
    </source>
</evidence>
<evidence type="ECO:0000313" key="1">
    <source>
        <dbReference type="EMBL" id="KAK3796139.1"/>
    </source>
</evidence>
<comment type="caution">
    <text evidence="1">The sequence shown here is derived from an EMBL/GenBank/DDBJ whole genome shotgun (WGS) entry which is preliminary data.</text>
</comment>
<dbReference type="Proteomes" id="UP001283361">
    <property type="component" value="Unassembled WGS sequence"/>
</dbReference>
<feature type="non-terminal residue" evidence="1">
    <location>
        <position position="1"/>
    </location>
</feature>
<name>A0AAE1E6G3_9GAST</name>
<sequence>LVCPRQNLKLPKSRTTIEQRVQTVHFSDHSTFLVPILL</sequence>
<keyword evidence="2" id="KW-1185">Reference proteome</keyword>
<organism evidence="1 2">
    <name type="scientific">Elysia crispata</name>
    <name type="common">lettuce slug</name>
    <dbReference type="NCBI Taxonomy" id="231223"/>
    <lineage>
        <taxon>Eukaryota</taxon>
        <taxon>Metazoa</taxon>
        <taxon>Spiralia</taxon>
        <taxon>Lophotrochozoa</taxon>
        <taxon>Mollusca</taxon>
        <taxon>Gastropoda</taxon>
        <taxon>Heterobranchia</taxon>
        <taxon>Euthyneura</taxon>
        <taxon>Panpulmonata</taxon>
        <taxon>Sacoglossa</taxon>
        <taxon>Placobranchoidea</taxon>
        <taxon>Plakobranchidae</taxon>
        <taxon>Elysia</taxon>
    </lineage>
</organism>